<keyword evidence="4" id="KW-0325">Glycoprotein</keyword>
<proteinExistence type="predicted"/>
<dbReference type="InterPro" id="IPR003599">
    <property type="entry name" value="Ig_sub"/>
</dbReference>
<feature type="transmembrane region" description="Helical" evidence="7">
    <location>
        <begin position="526"/>
        <end position="552"/>
    </location>
</feature>
<dbReference type="GO" id="GO:0005886">
    <property type="term" value="C:plasma membrane"/>
    <property type="evidence" value="ECO:0007669"/>
    <property type="project" value="TreeGrafter"/>
</dbReference>
<dbReference type="FunFam" id="2.60.40.10:FF:000170">
    <property type="entry name" value="Kirre like nephrin family adhesion molecule 3"/>
    <property type="match status" value="1"/>
</dbReference>
<dbReference type="Pfam" id="PF13927">
    <property type="entry name" value="Ig_3"/>
    <property type="match status" value="1"/>
</dbReference>
<evidence type="ECO:0000256" key="4">
    <source>
        <dbReference type="ARBA" id="ARBA00023180"/>
    </source>
</evidence>
<dbReference type="InterPro" id="IPR013098">
    <property type="entry name" value="Ig_I-set"/>
</dbReference>
<dbReference type="CDD" id="cd05759">
    <property type="entry name" value="IgI_2_KIRREL3-like"/>
    <property type="match status" value="1"/>
</dbReference>
<dbReference type="STRING" id="33528.ENSGAFP00000001138"/>
<dbReference type="InterPro" id="IPR003598">
    <property type="entry name" value="Ig_sub2"/>
</dbReference>
<dbReference type="EMBL" id="NHOQ01001971">
    <property type="protein sequence ID" value="PWA20224.1"/>
    <property type="molecule type" value="Genomic_DNA"/>
</dbReference>
<feature type="region of interest" description="Disordered" evidence="6">
    <location>
        <begin position="767"/>
        <end position="804"/>
    </location>
</feature>
<keyword evidence="10" id="KW-1185">Reference proteome</keyword>
<evidence type="ECO:0000259" key="8">
    <source>
        <dbReference type="PROSITE" id="PS50835"/>
    </source>
</evidence>
<dbReference type="Proteomes" id="UP000250572">
    <property type="component" value="Unassembled WGS sequence"/>
</dbReference>
<evidence type="ECO:0000256" key="1">
    <source>
        <dbReference type="ARBA" id="ARBA00004479"/>
    </source>
</evidence>
<dbReference type="InterPro" id="IPR007110">
    <property type="entry name" value="Ig-like_dom"/>
</dbReference>
<dbReference type="FunFam" id="2.60.40.10:FF:000094">
    <property type="entry name" value="Kirre like nephrin family adhesion molecule 3"/>
    <property type="match status" value="1"/>
</dbReference>
<dbReference type="Pfam" id="PF07679">
    <property type="entry name" value="I-set"/>
    <property type="match status" value="1"/>
</dbReference>
<dbReference type="PANTHER" id="PTHR11640">
    <property type="entry name" value="NEPHRIN"/>
    <property type="match status" value="1"/>
</dbReference>
<dbReference type="GO" id="GO:0098609">
    <property type="term" value="P:cell-cell adhesion"/>
    <property type="evidence" value="ECO:0007669"/>
    <property type="project" value="TreeGrafter"/>
</dbReference>
<evidence type="ECO:0000256" key="5">
    <source>
        <dbReference type="ARBA" id="ARBA00023319"/>
    </source>
</evidence>
<dbReference type="GO" id="GO:0007416">
    <property type="term" value="P:synapse assembly"/>
    <property type="evidence" value="ECO:0007669"/>
    <property type="project" value="TreeGrafter"/>
</dbReference>
<dbReference type="FunFam" id="2.60.40.10:FF:000103">
    <property type="entry name" value="Kirre like nephrin family adhesion molecule 3"/>
    <property type="match status" value="1"/>
</dbReference>
<dbReference type="InterPro" id="IPR051275">
    <property type="entry name" value="Cell_adhesion_signaling"/>
</dbReference>
<organism evidence="9 10">
    <name type="scientific">Gambusia affinis</name>
    <name type="common">Western mosquitofish</name>
    <name type="synonym">Heterandria affinis</name>
    <dbReference type="NCBI Taxonomy" id="33528"/>
    <lineage>
        <taxon>Eukaryota</taxon>
        <taxon>Metazoa</taxon>
        <taxon>Chordata</taxon>
        <taxon>Craniata</taxon>
        <taxon>Vertebrata</taxon>
        <taxon>Euteleostomi</taxon>
        <taxon>Actinopterygii</taxon>
        <taxon>Neopterygii</taxon>
        <taxon>Teleostei</taxon>
        <taxon>Neoteleostei</taxon>
        <taxon>Acanthomorphata</taxon>
        <taxon>Ovalentaria</taxon>
        <taxon>Atherinomorphae</taxon>
        <taxon>Cyprinodontiformes</taxon>
        <taxon>Poeciliidae</taxon>
        <taxon>Poeciliinae</taxon>
        <taxon>Gambusia</taxon>
    </lineage>
</organism>
<accession>A0A315VBV4</accession>
<keyword evidence="5" id="KW-0393">Immunoglobulin domain</keyword>
<evidence type="ECO:0000256" key="2">
    <source>
        <dbReference type="ARBA" id="ARBA00023136"/>
    </source>
</evidence>
<dbReference type="InterPro" id="IPR013783">
    <property type="entry name" value="Ig-like_fold"/>
</dbReference>
<dbReference type="SMART" id="SM00409">
    <property type="entry name" value="IG"/>
    <property type="match status" value="3"/>
</dbReference>
<comment type="caution">
    <text evidence="9">The sequence shown here is derived from an EMBL/GenBank/DDBJ whole genome shotgun (WGS) entry which is preliminary data.</text>
</comment>
<protein>
    <recommendedName>
        <fullName evidence="8">Ig-like domain-containing protein</fullName>
    </recommendedName>
</protein>
<keyword evidence="7" id="KW-0812">Transmembrane</keyword>
<sequence length="804" mass="88743">MIKMKSHFHSREGYPRYTVIGDHGLGEHHLRIQRVELMDDAVFECQAVQAAMRSRPARLTVLERKSQGDPVSQTAWLPTGLGSTFFYFSISKKLCKLLRWDDRQSVRAFFKIPPDDPVIGGGPVVSLRAGNPLNLTCHADNAKPAASIIWIRNGEVLNGAMYSKTLLRDGRRESTVSTLYLSPSNIETGQQITCKASNKAVPDGKETSVTVDIQHLPLVNLSVEPQPVLEGNLVKFHCSAKANPPVSLYRWAKGGNMLKEVSGDTYEVIVDHSFFTEPVSCEVTNSLGSTNVSRNVDLWRLKIIVLYIIYCGFFIPTVGPRMAAEPQSLQVDLGSEAIFNCAWTGNPSLTIVWMKRGSGVVLSNENLLTLKNVRQEDAGKYVCRAVVPRVGAGEKEVSLTVNGPPTISSTQTQQALHGEKGQIKCFIRSTPPPDRIAWSWKETVLESGTSGRYTVETVNTEEGVISTLTMSNIVPADFQTIYNCTAWNSFGSDTEIIRLKEQGGSQGSTGSTFLFSYAVLVESLPVAVIIGIAVGAFVAFIVLMGTISAFCCTRSQRKEVHLVMPSLPVSICAHQREVASKIKTENLKGVVSAKNDIRVEIVHKDHNAARENEEHNSMKQLMVERGEFQQESVLKQLEVLQEEEKEYQHIKDPTNGYYSVNTFKEHHTPTMTGNQTAEVRNSTNTGTLGKQRVPTGMSFTNIYSTLGAGPNRLYDYGQRFVLGMGSSSIELCEREFQRGSLSDSSSFIDTQCDSSISSYSKPDGYVQFDKDSKASASSSSHYSQSSSQNSDLTRPLQKRMQTHV</sequence>
<evidence type="ECO:0000256" key="6">
    <source>
        <dbReference type="SAM" id="MobiDB-lite"/>
    </source>
</evidence>
<dbReference type="SUPFAM" id="SSF48726">
    <property type="entry name" value="Immunoglobulin"/>
    <property type="match status" value="4"/>
</dbReference>
<feature type="domain" description="Ig-like" evidence="8">
    <location>
        <begin position="405"/>
        <end position="500"/>
    </location>
</feature>
<dbReference type="PANTHER" id="PTHR11640:SF49">
    <property type="entry name" value="KIN OF IRRE-LIKE PROTEIN 3"/>
    <property type="match status" value="1"/>
</dbReference>
<dbReference type="PROSITE" id="PS50835">
    <property type="entry name" value="IG_LIKE"/>
    <property type="match status" value="4"/>
</dbReference>
<dbReference type="GO" id="GO:0050839">
    <property type="term" value="F:cell adhesion molecule binding"/>
    <property type="evidence" value="ECO:0007669"/>
    <property type="project" value="TreeGrafter"/>
</dbReference>
<evidence type="ECO:0000256" key="7">
    <source>
        <dbReference type="SAM" id="Phobius"/>
    </source>
</evidence>
<reference evidence="9 10" key="1">
    <citation type="journal article" date="2018" name="G3 (Bethesda)">
        <title>A High-Quality Reference Genome for the Invasive Mosquitofish Gambusia affinis Using a Chicago Library.</title>
        <authorList>
            <person name="Hoffberg S.L."/>
            <person name="Troendle N.J."/>
            <person name="Glenn T.C."/>
            <person name="Mahmud O."/>
            <person name="Louha S."/>
            <person name="Chalopin D."/>
            <person name="Bennetzen J.L."/>
            <person name="Mauricio R."/>
        </authorList>
    </citation>
    <scope>NUCLEOTIDE SEQUENCE [LARGE SCALE GENOMIC DNA]</scope>
    <source>
        <strain evidence="9">NE01/NJP1002.9</strain>
        <tissue evidence="9">Muscle</tissue>
    </source>
</reference>
<keyword evidence="7" id="KW-1133">Transmembrane helix</keyword>
<dbReference type="Gene3D" id="2.60.40.10">
    <property type="entry name" value="Immunoglobulins"/>
    <property type="match status" value="5"/>
</dbReference>
<dbReference type="AlphaFoldDB" id="A0A315VBV4"/>
<gene>
    <name evidence="9" type="ORF">CCH79_00003623</name>
</gene>
<dbReference type="Pfam" id="PF08205">
    <property type="entry name" value="C2-set_2"/>
    <property type="match status" value="1"/>
</dbReference>
<evidence type="ECO:0000313" key="10">
    <source>
        <dbReference type="Proteomes" id="UP000250572"/>
    </source>
</evidence>
<feature type="domain" description="Ig-like" evidence="8">
    <location>
        <begin position="320"/>
        <end position="400"/>
    </location>
</feature>
<comment type="subcellular location">
    <subcellularLocation>
        <location evidence="1">Membrane</location>
        <topology evidence="1">Single-pass type I membrane protein</topology>
    </subcellularLocation>
</comment>
<keyword evidence="2 7" id="KW-0472">Membrane</keyword>
<evidence type="ECO:0000256" key="3">
    <source>
        <dbReference type="ARBA" id="ARBA00023157"/>
    </source>
</evidence>
<feature type="domain" description="Ig-like" evidence="8">
    <location>
        <begin position="217"/>
        <end position="297"/>
    </location>
</feature>
<dbReference type="CDD" id="cd05898">
    <property type="entry name" value="IgI_5_KIRREL3"/>
    <property type="match status" value="1"/>
</dbReference>
<keyword evidence="3" id="KW-1015">Disulfide bond</keyword>
<feature type="domain" description="Ig-like" evidence="8">
    <location>
        <begin position="114"/>
        <end position="210"/>
    </location>
</feature>
<dbReference type="SMART" id="SM00408">
    <property type="entry name" value="IGc2"/>
    <property type="match status" value="2"/>
</dbReference>
<dbReference type="InterPro" id="IPR013162">
    <property type="entry name" value="CD80_C2-set"/>
</dbReference>
<dbReference type="InterPro" id="IPR036179">
    <property type="entry name" value="Ig-like_dom_sf"/>
</dbReference>
<name>A0A315VBV4_GAMAF</name>
<evidence type="ECO:0000313" key="9">
    <source>
        <dbReference type="EMBL" id="PWA20224.1"/>
    </source>
</evidence>
<feature type="compositionally biased region" description="Low complexity" evidence="6">
    <location>
        <begin position="774"/>
        <end position="790"/>
    </location>
</feature>
<dbReference type="GO" id="GO:0005911">
    <property type="term" value="C:cell-cell junction"/>
    <property type="evidence" value="ECO:0007669"/>
    <property type="project" value="TreeGrafter"/>
</dbReference>